<dbReference type="SUPFAM" id="SSF56059">
    <property type="entry name" value="Glutathione synthetase ATP-binding domain-like"/>
    <property type="match status" value="1"/>
</dbReference>
<proteinExistence type="predicted"/>
<dbReference type="PANTHER" id="PTHR21621:SF0">
    <property type="entry name" value="BETA-CITRYLGLUTAMATE SYNTHASE B-RELATED"/>
    <property type="match status" value="1"/>
</dbReference>
<evidence type="ECO:0000313" key="5">
    <source>
        <dbReference type="Proteomes" id="UP000756710"/>
    </source>
</evidence>
<dbReference type="NCBIfam" id="TIGR04187">
    <property type="entry name" value="GRASP_SAV_5884"/>
    <property type="match status" value="1"/>
</dbReference>
<dbReference type="Proteomes" id="UP000756710">
    <property type="component" value="Unassembled WGS sequence"/>
</dbReference>
<reference evidence="4 5" key="2">
    <citation type="submission" date="2021-03" db="EMBL/GenBank/DDBJ databases">
        <title>Genomic Encyclopedia of Type Strains, Phase IV (KMG-IV): sequencing the most valuable type-strain genomes for metagenomic binning, comparative biology and taxonomic classification.</title>
        <authorList>
            <person name="Goeker M."/>
        </authorList>
    </citation>
    <scope>NUCLEOTIDE SEQUENCE [LARGE SCALE GENOMIC DNA]</scope>
    <source>
        <strain evidence="4 5">DSM 41954</strain>
    </source>
</reference>
<dbReference type="InterPro" id="IPR011761">
    <property type="entry name" value="ATP-grasp"/>
</dbReference>
<evidence type="ECO:0000259" key="2">
    <source>
        <dbReference type="PROSITE" id="PS50975"/>
    </source>
</evidence>
<dbReference type="PANTHER" id="PTHR21621">
    <property type="entry name" value="RIBOSOMAL PROTEIN S6 MODIFICATION PROTEIN"/>
    <property type="match status" value="1"/>
</dbReference>
<accession>A0A061A1S7</accession>
<evidence type="ECO:0000256" key="1">
    <source>
        <dbReference type="PROSITE-ProRule" id="PRU00409"/>
    </source>
</evidence>
<dbReference type="HOGENOM" id="CLU_055286_0_1_11"/>
<name>A0A061A1S7_9ACTN</name>
<dbReference type="InterPro" id="IPR048936">
    <property type="entry name" value="MvdD-like_ATPgrasp"/>
</dbReference>
<dbReference type="GO" id="GO:0009432">
    <property type="term" value="P:SOS response"/>
    <property type="evidence" value="ECO:0007669"/>
    <property type="project" value="TreeGrafter"/>
</dbReference>
<dbReference type="PROSITE" id="PS50975">
    <property type="entry name" value="ATP_GRASP"/>
    <property type="match status" value="1"/>
</dbReference>
<dbReference type="GO" id="GO:0046872">
    <property type="term" value="F:metal ion binding"/>
    <property type="evidence" value="ECO:0007669"/>
    <property type="project" value="InterPro"/>
</dbReference>
<feature type="domain" description="ATP-grasp" evidence="2">
    <location>
        <begin position="129"/>
        <end position="316"/>
    </location>
</feature>
<sequence length="317" mass="35048">MTNTILVVDGPCEAGTDLVVEGLSSSDIPVFRMDTADFPHELGLRARNVDGQWTGTLSNKRRSVALADIKAVYWNRPSLFQFPELSESDAHWARGAARIGLGGVLMSLAARWMNHPSRASAAEFKPQQLRTARSMGLVTPRTLITNSADEARAFAEDVKAPLITKPLGTPHVAHSRGSETMYTREVDLDALGGVELTAHLFQERVPKQYEVRLIVVGDTCHSVKIKAHSEAARTDWRSDYAALEYEPIETPADIINGVRGYMARLALIYAAMDFIVQPNGQWTFLEANPSGQWAWLNSPEIPLAASIAHTLENWCRR</sequence>
<organism evidence="3">
    <name type="scientific">Streptomyces iranensis</name>
    <dbReference type="NCBI Taxonomy" id="576784"/>
    <lineage>
        <taxon>Bacteria</taxon>
        <taxon>Bacillati</taxon>
        <taxon>Actinomycetota</taxon>
        <taxon>Actinomycetes</taxon>
        <taxon>Kitasatosporales</taxon>
        <taxon>Streptomycetaceae</taxon>
        <taxon>Streptomyces</taxon>
        <taxon>Streptomyces violaceusniger group</taxon>
    </lineage>
</organism>
<evidence type="ECO:0000313" key="4">
    <source>
        <dbReference type="EMBL" id="MBP2061484.1"/>
    </source>
</evidence>
<dbReference type="InterPro" id="IPR026449">
    <property type="entry name" value="GRASP_SAV_5884"/>
</dbReference>
<keyword evidence="1" id="KW-0547">Nucleotide-binding</keyword>
<dbReference type="EMBL" id="LK022848">
    <property type="protein sequence ID" value="CDR09698.1"/>
    <property type="molecule type" value="Genomic_DNA"/>
</dbReference>
<dbReference type="GO" id="GO:0005524">
    <property type="term" value="F:ATP binding"/>
    <property type="evidence" value="ECO:0007669"/>
    <property type="project" value="UniProtKB-UniRule"/>
</dbReference>
<dbReference type="AlphaFoldDB" id="A0A061A1S7"/>
<dbReference type="Pfam" id="PF21068">
    <property type="entry name" value="ATPgraspMvdD"/>
    <property type="match status" value="1"/>
</dbReference>
<dbReference type="Gene3D" id="3.30.470.20">
    <property type="entry name" value="ATP-grasp fold, B domain"/>
    <property type="match status" value="1"/>
</dbReference>
<gene>
    <name evidence="4" type="ORF">J2Z30_002493</name>
    <name evidence="3" type="ORF">SIRAN6299</name>
</gene>
<dbReference type="EMBL" id="JAGGLR010000006">
    <property type="protein sequence ID" value="MBP2061484.1"/>
    <property type="molecule type" value="Genomic_DNA"/>
</dbReference>
<dbReference type="GO" id="GO:0005737">
    <property type="term" value="C:cytoplasm"/>
    <property type="evidence" value="ECO:0007669"/>
    <property type="project" value="TreeGrafter"/>
</dbReference>
<evidence type="ECO:0000313" key="3">
    <source>
        <dbReference type="EMBL" id="CDR09698.1"/>
    </source>
</evidence>
<reference evidence="3" key="1">
    <citation type="submission" date="2014-05" db="EMBL/GenBank/DDBJ databases">
        <authorList>
            <person name="Horn Fabian"/>
        </authorList>
    </citation>
    <scope>NUCLEOTIDE SEQUENCE</scope>
</reference>
<keyword evidence="1" id="KW-0067">ATP-binding</keyword>
<dbReference type="RefSeq" id="WP_044574975.1">
    <property type="nucleotide sequence ID" value="NZ_BAABDR010000045.1"/>
</dbReference>
<protein>
    <submittedName>
        <fullName evidence="4">ATP-grasp ribosomal peptide maturase</fullName>
    </submittedName>
    <submittedName>
        <fullName evidence="3">RimK domain protein ATP-grasp</fullName>
    </submittedName>
</protein>
<dbReference type="GO" id="GO:0018169">
    <property type="term" value="F:ribosomal S6-glutamic acid ligase activity"/>
    <property type="evidence" value="ECO:0007669"/>
    <property type="project" value="TreeGrafter"/>
</dbReference>
<keyword evidence="5" id="KW-1185">Reference proteome</keyword>